<organism evidence="3 4">
    <name type="scientific">Manduca sexta</name>
    <name type="common">Tobacco hawkmoth</name>
    <name type="synonym">Tobacco hornworm</name>
    <dbReference type="NCBI Taxonomy" id="7130"/>
    <lineage>
        <taxon>Eukaryota</taxon>
        <taxon>Metazoa</taxon>
        <taxon>Ecdysozoa</taxon>
        <taxon>Arthropoda</taxon>
        <taxon>Hexapoda</taxon>
        <taxon>Insecta</taxon>
        <taxon>Pterygota</taxon>
        <taxon>Neoptera</taxon>
        <taxon>Endopterygota</taxon>
        <taxon>Lepidoptera</taxon>
        <taxon>Glossata</taxon>
        <taxon>Ditrysia</taxon>
        <taxon>Bombycoidea</taxon>
        <taxon>Sphingidae</taxon>
        <taxon>Sphinginae</taxon>
        <taxon>Sphingini</taxon>
        <taxon>Manduca</taxon>
    </lineage>
</organism>
<dbReference type="OrthoDB" id="7401160at2759"/>
<accession>A0A921ZJD2</accession>
<dbReference type="InterPro" id="IPR042046">
    <property type="entry name" value="Lipoprotein_11_N"/>
</dbReference>
<protein>
    <submittedName>
        <fullName evidence="3">Uncharacterized protein</fullName>
    </submittedName>
</protein>
<dbReference type="Proteomes" id="UP000791440">
    <property type="component" value="Unassembled WGS sequence"/>
</dbReference>
<dbReference type="InterPro" id="IPR004943">
    <property type="entry name" value="Lipoprotein_11"/>
</dbReference>
<dbReference type="Gene3D" id="2.80.10.50">
    <property type="match status" value="1"/>
</dbReference>
<evidence type="ECO:0000313" key="2">
    <source>
        <dbReference type="EMBL" id="KAG6458850.1"/>
    </source>
</evidence>
<keyword evidence="1" id="KW-0732">Signal</keyword>
<reference evidence="3" key="1">
    <citation type="journal article" date="2016" name="Insect Biochem. Mol. Biol.">
        <title>Multifaceted biological insights from a draft genome sequence of the tobacco hornworm moth, Manduca sexta.</title>
        <authorList>
            <person name="Kanost M.R."/>
            <person name="Arrese E.L."/>
            <person name="Cao X."/>
            <person name="Chen Y.R."/>
            <person name="Chellapilla S."/>
            <person name="Goldsmith M.R."/>
            <person name="Grosse-Wilde E."/>
            <person name="Heckel D.G."/>
            <person name="Herndon N."/>
            <person name="Jiang H."/>
            <person name="Papanicolaou A."/>
            <person name="Qu J."/>
            <person name="Soulages J.L."/>
            <person name="Vogel H."/>
            <person name="Walters J."/>
            <person name="Waterhouse R.M."/>
            <person name="Ahn S.J."/>
            <person name="Almeida F.C."/>
            <person name="An C."/>
            <person name="Aqrawi P."/>
            <person name="Bretschneider A."/>
            <person name="Bryant W.B."/>
            <person name="Bucks S."/>
            <person name="Chao H."/>
            <person name="Chevignon G."/>
            <person name="Christen J.M."/>
            <person name="Clarke D.F."/>
            <person name="Dittmer N.T."/>
            <person name="Ferguson L.C.F."/>
            <person name="Garavelou S."/>
            <person name="Gordon K.H.J."/>
            <person name="Gunaratna R.T."/>
            <person name="Han Y."/>
            <person name="Hauser F."/>
            <person name="He Y."/>
            <person name="Heidel-Fischer H."/>
            <person name="Hirsh A."/>
            <person name="Hu Y."/>
            <person name="Jiang H."/>
            <person name="Kalra D."/>
            <person name="Klinner C."/>
            <person name="Konig C."/>
            <person name="Kovar C."/>
            <person name="Kroll A.R."/>
            <person name="Kuwar S.S."/>
            <person name="Lee S.L."/>
            <person name="Lehman R."/>
            <person name="Li K."/>
            <person name="Li Z."/>
            <person name="Liang H."/>
            <person name="Lovelace S."/>
            <person name="Lu Z."/>
            <person name="Mansfield J.H."/>
            <person name="McCulloch K.J."/>
            <person name="Mathew T."/>
            <person name="Morton B."/>
            <person name="Muzny D.M."/>
            <person name="Neunemann D."/>
            <person name="Ongeri F."/>
            <person name="Pauchet Y."/>
            <person name="Pu L.L."/>
            <person name="Pyrousis I."/>
            <person name="Rao X.J."/>
            <person name="Redding A."/>
            <person name="Roesel C."/>
            <person name="Sanchez-Gracia A."/>
            <person name="Schaack S."/>
            <person name="Shukla A."/>
            <person name="Tetreau G."/>
            <person name="Wang Y."/>
            <person name="Xiong G.H."/>
            <person name="Traut W."/>
            <person name="Walsh T.K."/>
            <person name="Worley K.C."/>
            <person name="Wu D."/>
            <person name="Wu W."/>
            <person name="Wu Y.Q."/>
            <person name="Zhang X."/>
            <person name="Zou Z."/>
            <person name="Zucker H."/>
            <person name="Briscoe A.D."/>
            <person name="Burmester T."/>
            <person name="Clem R.J."/>
            <person name="Feyereisen R."/>
            <person name="Grimmelikhuijzen C.J.P."/>
            <person name="Hamodrakas S.J."/>
            <person name="Hansson B.S."/>
            <person name="Huguet E."/>
            <person name="Jermiin L.S."/>
            <person name="Lan Q."/>
            <person name="Lehman H.K."/>
            <person name="Lorenzen M."/>
            <person name="Merzendorfer H."/>
            <person name="Michalopoulos I."/>
            <person name="Morton D.B."/>
            <person name="Muthukrishnan S."/>
            <person name="Oakeshott J.G."/>
            <person name="Palmer W."/>
            <person name="Park Y."/>
            <person name="Passarelli A.L."/>
            <person name="Rozas J."/>
            <person name="Schwartz L.M."/>
            <person name="Smith W."/>
            <person name="Southgate A."/>
            <person name="Vilcinskas A."/>
            <person name="Vogt R."/>
            <person name="Wang P."/>
            <person name="Werren J."/>
            <person name="Yu X.Q."/>
            <person name="Zhou J.J."/>
            <person name="Brown S.J."/>
            <person name="Scherer S.E."/>
            <person name="Richards S."/>
            <person name="Blissard G.W."/>
        </authorList>
    </citation>
    <scope>NUCLEOTIDE SEQUENCE</scope>
</reference>
<proteinExistence type="predicted"/>
<evidence type="ECO:0000313" key="4">
    <source>
        <dbReference type="Proteomes" id="UP000791440"/>
    </source>
</evidence>
<dbReference type="Gene3D" id="1.10.10.2400">
    <property type="entry name" value="Lepidopteran low molecular weight (30 kD) lipoprotein, N-terminal domain"/>
    <property type="match status" value="1"/>
</dbReference>
<dbReference type="AlphaFoldDB" id="A0A921ZJD2"/>
<evidence type="ECO:0000256" key="1">
    <source>
        <dbReference type="ARBA" id="ARBA00022729"/>
    </source>
</evidence>
<evidence type="ECO:0000313" key="3">
    <source>
        <dbReference type="EMBL" id="KAG6458851.1"/>
    </source>
</evidence>
<keyword evidence="4" id="KW-1185">Reference proteome</keyword>
<comment type="caution">
    <text evidence="3">The sequence shown here is derived from an EMBL/GenBank/DDBJ whole genome shotgun (WGS) entry which is preliminary data.</text>
</comment>
<dbReference type="EMBL" id="JH668598">
    <property type="protein sequence ID" value="KAG6458851.1"/>
    <property type="molecule type" value="Genomic_DNA"/>
</dbReference>
<name>A0A921ZJD2_MANSE</name>
<gene>
    <name evidence="2" type="ORF">O3G_MSEX011087</name>
    <name evidence="3" type="ORF">O3G_MSEX011089</name>
</gene>
<sequence>MDFGIYSCGNANVSLEGLNDQLYSAVVLGEYENAVTISLVLDKLSNGNVVKNVVDRLLRNSIRNTMEYSYKLWSCGGRHVVANHFPVEFRLILGEDVLKLVNKRDNLALKLGVDIDGDGDRGAWGDGKDKSSNRVSWKMIPIWEGNKTYFKIYNPDTNMYLKSGIVDDNIGDRRCYGSSDADTNRHQWYLHPVKYDEDVLFFIYNRKYNQALKLGRDADNIGDRVLWGHNGYVTNNPEHFAWRILP</sequence>
<dbReference type="EMBL" id="JH668598">
    <property type="protein sequence ID" value="KAG6458850.1"/>
    <property type="molecule type" value="Genomic_DNA"/>
</dbReference>
<dbReference type="Pfam" id="PF03260">
    <property type="entry name" value="Lipoprotein_11"/>
    <property type="match status" value="1"/>
</dbReference>
<reference evidence="3" key="2">
    <citation type="submission" date="2020-12" db="EMBL/GenBank/DDBJ databases">
        <authorList>
            <person name="Kanost M."/>
        </authorList>
    </citation>
    <scope>NUCLEOTIDE SEQUENCE</scope>
</reference>
<dbReference type="GO" id="GO:0005576">
    <property type="term" value="C:extracellular region"/>
    <property type="evidence" value="ECO:0007669"/>
    <property type="project" value="InterPro"/>
</dbReference>